<dbReference type="Pfam" id="PF03725">
    <property type="entry name" value="RNase_PH_C"/>
    <property type="match status" value="1"/>
</dbReference>
<dbReference type="SUPFAM" id="SSF54211">
    <property type="entry name" value="Ribosomal protein S5 domain 2-like"/>
    <property type="match status" value="2"/>
</dbReference>
<feature type="domain" description="Exoribonuclease phosphorolytic" evidence="7">
    <location>
        <begin position="326"/>
        <end position="453"/>
    </location>
</feature>
<dbReference type="Pfam" id="PF01138">
    <property type="entry name" value="RNase_PH"/>
    <property type="match status" value="2"/>
</dbReference>
<evidence type="ECO:0000256" key="6">
    <source>
        <dbReference type="SAM" id="Coils"/>
    </source>
</evidence>
<reference evidence="9 10" key="1">
    <citation type="journal article" date="2015" name="Nature">
        <title>rRNA introns, odd ribosomes, and small enigmatic genomes across a large radiation of phyla.</title>
        <authorList>
            <person name="Brown C.T."/>
            <person name="Hug L.A."/>
            <person name="Thomas B.C."/>
            <person name="Sharon I."/>
            <person name="Castelle C.J."/>
            <person name="Singh A."/>
            <person name="Wilkins M.J."/>
            <person name="Williams K.H."/>
            <person name="Banfield J.F."/>
        </authorList>
    </citation>
    <scope>NUCLEOTIDE SEQUENCE [LARGE SCALE GENOMIC DNA]</scope>
</reference>
<evidence type="ECO:0000313" key="9">
    <source>
        <dbReference type="EMBL" id="KKS86920.1"/>
    </source>
</evidence>
<dbReference type="AlphaFoldDB" id="A0A0G1CMB6"/>
<dbReference type="GO" id="GO:0003723">
    <property type="term" value="F:RNA binding"/>
    <property type="evidence" value="ECO:0007669"/>
    <property type="project" value="UniProtKB-KW"/>
</dbReference>
<dbReference type="GO" id="GO:0006396">
    <property type="term" value="P:RNA processing"/>
    <property type="evidence" value="ECO:0007669"/>
    <property type="project" value="InterPro"/>
</dbReference>
<evidence type="ECO:0000259" key="8">
    <source>
        <dbReference type="Pfam" id="PF03725"/>
    </source>
</evidence>
<dbReference type="CDD" id="cd11363">
    <property type="entry name" value="RNase_PH_PNPase_1"/>
    <property type="match status" value="1"/>
</dbReference>
<keyword evidence="3" id="KW-0548">Nucleotidyltransferase</keyword>
<proteinExistence type="predicted"/>
<gene>
    <name evidence="9" type="ORF">UV61_C0006G0121</name>
</gene>
<evidence type="ECO:0000259" key="7">
    <source>
        <dbReference type="Pfam" id="PF01138"/>
    </source>
</evidence>
<sequence length="480" mass="52708">MAVVKKTLDIGGRTLTLEVGRFAEQATSAVLASYGDTMILATVVAARPRADLGYFPLGVEYVERLYAGGRIKGSRWVKREGRPSDDAILKARLIDRSIRPLFPKGYNQDVQVIVTVLSVDGENEPDVMAINAVSAALAISPIPWNGPIGAVRLGYVPPKDGDQGHFLVNPSETETDFCDLDLVVSATNKNILMIEAGGREVSETIALEALKTAKSEAVQIAKTIAELVKEIGKPKAKYEDTSPDNELLKKLKTDYKKEIETLLLQRINKENEGEDLTVFSEEIFTKYEEKYDKKAIEKALDYLVKLKIREDIISDDKRPDGRKLDEVRKIEVEVGVLPRTHGSAVFKRGQTQVLTVATLGAPSLEQLIESPSGEESKRYMHHYSMPPYSVGETGRVGFPSRREIGHGALAERALLGVVPGEDKFPYTIRLVSEVMSSNGSTSMASTCGSTLAIFPETWILKSQVAKKELPLSNSMSKSPV</sequence>
<dbReference type="SUPFAM" id="SSF55666">
    <property type="entry name" value="Ribonuclease PH domain 2-like"/>
    <property type="match status" value="1"/>
</dbReference>
<feature type="domain" description="Exoribonuclease phosphorolytic" evidence="7">
    <location>
        <begin position="12"/>
        <end position="143"/>
    </location>
</feature>
<evidence type="ECO:0000256" key="2">
    <source>
        <dbReference type="ARBA" id="ARBA00022679"/>
    </source>
</evidence>
<protein>
    <recommendedName>
        <fullName evidence="1 5">Polyribonucleotide nucleotidyltransferase</fullName>
        <ecNumber evidence="1 5">2.7.7.8</ecNumber>
    </recommendedName>
</protein>
<feature type="coiled-coil region" evidence="6">
    <location>
        <begin position="210"/>
        <end position="272"/>
    </location>
</feature>
<dbReference type="Gene3D" id="3.30.230.70">
    <property type="entry name" value="GHMP Kinase, N-terminal domain"/>
    <property type="match status" value="2"/>
</dbReference>
<dbReference type="InterPro" id="IPR020568">
    <property type="entry name" value="Ribosomal_Su5_D2-typ_SF"/>
</dbReference>
<feature type="domain" description="Exoribonuclease phosphorolytic" evidence="8">
    <location>
        <begin position="146"/>
        <end position="215"/>
    </location>
</feature>
<name>A0A0G1CMB6_9BACT</name>
<evidence type="ECO:0000256" key="1">
    <source>
        <dbReference type="ARBA" id="ARBA00012416"/>
    </source>
</evidence>
<dbReference type="InterPro" id="IPR012162">
    <property type="entry name" value="PNPase"/>
</dbReference>
<keyword evidence="2 9" id="KW-0808">Transferase</keyword>
<dbReference type="InterPro" id="IPR027408">
    <property type="entry name" value="PNPase/RNase_PH_dom_sf"/>
</dbReference>
<keyword evidence="6" id="KW-0175">Coiled coil</keyword>
<dbReference type="STRING" id="1618446.UV61_C0006G0121"/>
<dbReference type="PATRIC" id="fig|1618446.3.peg.784"/>
<dbReference type="GO" id="GO:0005829">
    <property type="term" value="C:cytosol"/>
    <property type="evidence" value="ECO:0007669"/>
    <property type="project" value="TreeGrafter"/>
</dbReference>
<dbReference type="SUPFAM" id="SSF46915">
    <property type="entry name" value="Polynucleotide phosphorylase/guanosine pentaphosphate synthase (PNPase/GPSI), domain 3"/>
    <property type="match status" value="1"/>
</dbReference>
<keyword evidence="4" id="KW-0694">RNA-binding</keyword>
<dbReference type="NCBIfam" id="NF008805">
    <property type="entry name" value="PRK11824.1"/>
    <property type="match status" value="1"/>
</dbReference>
<accession>A0A0G1CMB6</accession>
<evidence type="ECO:0000256" key="4">
    <source>
        <dbReference type="ARBA" id="ARBA00022884"/>
    </source>
</evidence>
<dbReference type="GO" id="GO:0006402">
    <property type="term" value="P:mRNA catabolic process"/>
    <property type="evidence" value="ECO:0007669"/>
    <property type="project" value="UniProtKB-UniRule"/>
</dbReference>
<dbReference type="GO" id="GO:0004654">
    <property type="term" value="F:polyribonucleotide nucleotidyltransferase activity"/>
    <property type="evidence" value="ECO:0007669"/>
    <property type="project" value="UniProtKB-UniRule"/>
</dbReference>
<dbReference type="FunFam" id="3.30.230.70:FF:000001">
    <property type="entry name" value="Polyribonucleotide nucleotidyltransferase"/>
    <property type="match status" value="1"/>
</dbReference>
<comment type="caution">
    <text evidence="9">The sequence shown here is derived from an EMBL/GenBank/DDBJ whole genome shotgun (WGS) entry which is preliminary data.</text>
</comment>
<dbReference type="PANTHER" id="PTHR11252:SF0">
    <property type="entry name" value="POLYRIBONUCLEOTIDE NUCLEOTIDYLTRANSFERASE 1, MITOCHONDRIAL"/>
    <property type="match status" value="1"/>
</dbReference>
<dbReference type="InterPro" id="IPR036456">
    <property type="entry name" value="PNPase_PH_RNA-bd_sf"/>
</dbReference>
<dbReference type="PANTHER" id="PTHR11252">
    <property type="entry name" value="POLYRIBONUCLEOTIDE NUCLEOTIDYLTRANSFERASE"/>
    <property type="match status" value="1"/>
</dbReference>
<dbReference type="EC" id="2.7.7.8" evidence="1 5"/>
<dbReference type="NCBIfam" id="TIGR03591">
    <property type="entry name" value="polynuc_phos"/>
    <property type="match status" value="1"/>
</dbReference>
<dbReference type="InterPro" id="IPR036345">
    <property type="entry name" value="ExoRNase_PH_dom2_sf"/>
</dbReference>
<dbReference type="EMBL" id="LCFD01000006">
    <property type="protein sequence ID" value="KKS86920.1"/>
    <property type="molecule type" value="Genomic_DNA"/>
</dbReference>
<dbReference type="InterPro" id="IPR001247">
    <property type="entry name" value="ExoRNase_PH_dom1"/>
</dbReference>
<dbReference type="Proteomes" id="UP000034050">
    <property type="component" value="Unassembled WGS sequence"/>
</dbReference>
<dbReference type="GO" id="GO:0000175">
    <property type="term" value="F:3'-5'-RNA exonuclease activity"/>
    <property type="evidence" value="ECO:0007669"/>
    <property type="project" value="TreeGrafter"/>
</dbReference>
<evidence type="ECO:0000256" key="5">
    <source>
        <dbReference type="NCBIfam" id="TIGR03591"/>
    </source>
</evidence>
<dbReference type="InterPro" id="IPR015847">
    <property type="entry name" value="ExoRNase_PH_dom2"/>
</dbReference>
<evidence type="ECO:0000313" key="10">
    <source>
        <dbReference type="Proteomes" id="UP000034050"/>
    </source>
</evidence>
<organism evidence="9 10">
    <name type="scientific">Candidatus Gottesmanbacteria bacterium GW2011_GWB1_43_11</name>
    <dbReference type="NCBI Taxonomy" id="1618446"/>
    <lineage>
        <taxon>Bacteria</taxon>
        <taxon>Candidatus Gottesmaniibacteriota</taxon>
    </lineage>
</organism>
<evidence type="ECO:0000256" key="3">
    <source>
        <dbReference type="ARBA" id="ARBA00022695"/>
    </source>
</evidence>